<dbReference type="Proteomes" id="UP000324611">
    <property type="component" value="Unassembled WGS sequence"/>
</dbReference>
<feature type="domain" description="Peptidase M16 N-terminal" evidence="10">
    <location>
        <begin position="54"/>
        <end position="170"/>
    </location>
</feature>
<dbReference type="AlphaFoldDB" id="A0A5B2VPP3"/>
<keyword evidence="3" id="KW-0645">Protease</keyword>
<evidence type="ECO:0000256" key="2">
    <source>
        <dbReference type="ARBA" id="ARBA00007261"/>
    </source>
</evidence>
<reference evidence="12 13" key="2">
    <citation type="submission" date="2019-09" db="EMBL/GenBank/DDBJ databases">
        <authorList>
            <person name="Jin C."/>
        </authorList>
    </citation>
    <scope>NUCLEOTIDE SEQUENCE [LARGE SCALE GENOMIC DNA]</scope>
    <source>
        <strain evidence="12 13">BN140078</strain>
    </source>
</reference>
<keyword evidence="9" id="KW-0732">Signal</keyword>
<dbReference type="GO" id="GO:0006508">
    <property type="term" value="P:proteolysis"/>
    <property type="evidence" value="ECO:0007669"/>
    <property type="project" value="UniProtKB-KW"/>
</dbReference>
<dbReference type="GO" id="GO:0046872">
    <property type="term" value="F:metal ion binding"/>
    <property type="evidence" value="ECO:0007669"/>
    <property type="project" value="UniProtKB-KW"/>
</dbReference>
<evidence type="ECO:0000256" key="5">
    <source>
        <dbReference type="ARBA" id="ARBA00022801"/>
    </source>
</evidence>
<comment type="caution">
    <text evidence="12">The sequence shown here is derived from an EMBL/GenBank/DDBJ whole genome shotgun (WGS) entry which is preliminary data.</text>
</comment>
<dbReference type="InterPro" id="IPR011765">
    <property type="entry name" value="Pept_M16_N"/>
</dbReference>
<evidence type="ECO:0000313" key="12">
    <source>
        <dbReference type="EMBL" id="KAA2240262.1"/>
    </source>
</evidence>
<dbReference type="Pfam" id="PF00675">
    <property type="entry name" value="Peptidase_M16"/>
    <property type="match status" value="1"/>
</dbReference>
<evidence type="ECO:0000259" key="11">
    <source>
        <dbReference type="Pfam" id="PF05193"/>
    </source>
</evidence>
<evidence type="ECO:0000256" key="9">
    <source>
        <dbReference type="SAM" id="SignalP"/>
    </source>
</evidence>
<dbReference type="Pfam" id="PF05193">
    <property type="entry name" value="Peptidase_M16_C"/>
    <property type="match status" value="2"/>
</dbReference>
<evidence type="ECO:0000256" key="3">
    <source>
        <dbReference type="ARBA" id="ARBA00022670"/>
    </source>
</evidence>
<dbReference type="SUPFAM" id="SSF63411">
    <property type="entry name" value="LuxS/MPP-like metallohydrolase"/>
    <property type="match status" value="4"/>
</dbReference>
<keyword evidence="13" id="KW-1185">Reference proteome</keyword>
<name>A0A5B2VPP3_9BACT</name>
<evidence type="ECO:0000256" key="7">
    <source>
        <dbReference type="ARBA" id="ARBA00023049"/>
    </source>
</evidence>
<proteinExistence type="inferred from homology"/>
<keyword evidence="6" id="KW-0862">Zinc</keyword>
<dbReference type="InterPro" id="IPR007863">
    <property type="entry name" value="Peptidase_M16_C"/>
</dbReference>
<evidence type="ECO:0000256" key="4">
    <source>
        <dbReference type="ARBA" id="ARBA00022723"/>
    </source>
</evidence>
<dbReference type="InterPro" id="IPR050626">
    <property type="entry name" value="Peptidase_M16"/>
</dbReference>
<reference evidence="12 13" key="1">
    <citation type="submission" date="2019-09" db="EMBL/GenBank/DDBJ databases">
        <title>Chitinophaga ginsengihumi sp. nov., isolated from soil of ginseng rhizosphere.</title>
        <authorList>
            <person name="Lee J."/>
        </authorList>
    </citation>
    <scope>NUCLEOTIDE SEQUENCE [LARGE SCALE GENOMIC DNA]</scope>
    <source>
        <strain evidence="12 13">BN140078</strain>
    </source>
</reference>
<gene>
    <name evidence="12" type="ORF">F0L74_29295</name>
</gene>
<feature type="chain" id="PRO_5022806204" evidence="9">
    <location>
        <begin position="23"/>
        <end position="935"/>
    </location>
</feature>
<feature type="domain" description="Peptidase M16 C-terminal" evidence="11">
    <location>
        <begin position="212"/>
        <end position="390"/>
    </location>
</feature>
<feature type="signal peptide" evidence="9">
    <location>
        <begin position="1"/>
        <end position="22"/>
    </location>
</feature>
<comment type="cofactor">
    <cofactor evidence="1">
        <name>Zn(2+)</name>
        <dbReference type="ChEBI" id="CHEBI:29105"/>
    </cofactor>
</comment>
<keyword evidence="7" id="KW-0482">Metalloprotease</keyword>
<feature type="domain" description="Peptidase M16 C-terminal" evidence="11">
    <location>
        <begin position="688"/>
        <end position="865"/>
    </location>
</feature>
<evidence type="ECO:0000256" key="8">
    <source>
        <dbReference type="RuleBase" id="RU004447"/>
    </source>
</evidence>
<accession>A0A5B2VPP3</accession>
<dbReference type="EMBL" id="VUOC01000004">
    <property type="protein sequence ID" value="KAA2240262.1"/>
    <property type="molecule type" value="Genomic_DNA"/>
</dbReference>
<evidence type="ECO:0000313" key="13">
    <source>
        <dbReference type="Proteomes" id="UP000324611"/>
    </source>
</evidence>
<evidence type="ECO:0000256" key="6">
    <source>
        <dbReference type="ARBA" id="ARBA00022833"/>
    </source>
</evidence>
<sequence length="935" mass="105323">MTIHFRITSLSILVCASLAAFAQTSSKHSTDLPLDPAVRTSTLPNGFTYYIRHNEEPKNRVIFYLANKAGAILETDEQRGLAHFMEHMSFNGTTHFPKNELVDYLQRSGVRFGADLNAYTSFDETVYQLPLPSDQPELLQGGLQIMRDWAHEAILDPVEIDKERGVVLEEKRLRKGAAQRMRDVYFPLILNHARYADRLPIGVDTVLNHFKPATLKSFYQDWYRPDLQALIVVGDINVDEMEKSIKAKFSDLKNPVNEKIRTIYTVPLTGKNQFITVTDPENKNIAAEILIKHPEEPLRSAADYRNFIIRSLFNEMLAARYAELTRQADPPYINGGATIMNFINSLDVYSANITARPGELEKGMKALWRETIRAARYGFTEPELERAKKNYLNLVEFSFKERDKTVSNHFVNEYLQYFLKGTPAPGIAEEYRLTQMDLPTITIKDINAICKTYIRPVDRDILITAPEKEKAGLPRQATVESWLAQVEGESLKPYKDEMSKLPLLSHEPVAGKTVKEESDEILHTTTLTLSNGVKVLLMPTDFQNDQIMYSGFAPGGSSLYSDADYPSAAYATAVTGVAGVGNYTASELQKYLSDKQAGAGAEISEHYQTVSGGCIMKDMETALQLAYAYFTEPRIDKPLFDGFVRRNKASLANMANDPNVVFADSANAIWNQGSMRRSGPTVAKLDQINPERALEIYKERFADASNFTFVFVGSFKIDEVKPLLEKYLGGLPSTHKAENYKDLGIYPPEGRIEKTIYKGAASKATVRLAFSGKFDYSPAEKIQLEALQEVLQIRLIERLREDESGVYSPGVGQMVTKDPDPRYMFTISFGCAPQNVDKLVASVQDEINKLKISGPPQINVDKYKAEDKRSRETALKTNIWWFDYLVTTLQNQDDLHELTTYDSDLSKVSPASLKAMADKYLSGENFIEMVLLPEK</sequence>
<dbReference type="GO" id="GO:0004222">
    <property type="term" value="F:metalloendopeptidase activity"/>
    <property type="evidence" value="ECO:0007669"/>
    <property type="project" value="InterPro"/>
</dbReference>
<comment type="similarity">
    <text evidence="2 8">Belongs to the peptidase M16 family.</text>
</comment>
<keyword evidence="4" id="KW-0479">Metal-binding</keyword>
<dbReference type="InterPro" id="IPR011249">
    <property type="entry name" value="Metalloenz_LuxS/M16"/>
</dbReference>
<evidence type="ECO:0000256" key="1">
    <source>
        <dbReference type="ARBA" id="ARBA00001947"/>
    </source>
</evidence>
<dbReference type="InterPro" id="IPR001431">
    <property type="entry name" value="Pept_M16_Zn_BS"/>
</dbReference>
<keyword evidence="5" id="KW-0378">Hydrolase</keyword>
<evidence type="ECO:0000259" key="10">
    <source>
        <dbReference type="Pfam" id="PF00675"/>
    </source>
</evidence>
<dbReference type="PROSITE" id="PS00143">
    <property type="entry name" value="INSULINASE"/>
    <property type="match status" value="1"/>
</dbReference>
<dbReference type="PANTHER" id="PTHR43690:SF34">
    <property type="entry name" value="ZINC PROTEASE PQQL-LIKE"/>
    <property type="match status" value="1"/>
</dbReference>
<dbReference type="Gene3D" id="3.30.830.10">
    <property type="entry name" value="Metalloenzyme, LuxS/M16 peptidase-like"/>
    <property type="match status" value="4"/>
</dbReference>
<dbReference type="PANTHER" id="PTHR43690">
    <property type="entry name" value="NARDILYSIN"/>
    <property type="match status" value="1"/>
</dbReference>
<organism evidence="12 13">
    <name type="scientific">Chitinophaga agrisoli</name>
    <dbReference type="NCBI Taxonomy" id="2607653"/>
    <lineage>
        <taxon>Bacteria</taxon>
        <taxon>Pseudomonadati</taxon>
        <taxon>Bacteroidota</taxon>
        <taxon>Chitinophagia</taxon>
        <taxon>Chitinophagales</taxon>
        <taxon>Chitinophagaceae</taxon>
        <taxon>Chitinophaga</taxon>
    </lineage>
</organism>
<protein>
    <submittedName>
        <fullName evidence="12">Insulinase family protein</fullName>
    </submittedName>
</protein>